<accession>A6J872</accession>
<sequence length="40" mass="4606">MEARLPILNQPTSELALTHEFFLPGWYVECVSFVRTSPEP</sequence>
<organism evidence="1 2">
    <name type="scientific">Rattus norvegicus</name>
    <name type="common">Rat</name>
    <dbReference type="NCBI Taxonomy" id="10116"/>
    <lineage>
        <taxon>Eukaryota</taxon>
        <taxon>Metazoa</taxon>
        <taxon>Chordata</taxon>
        <taxon>Craniata</taxon>
        <taxon>Vertebrata</taxon>
        <taxon>Euteleostomi</taxon>
        <taxon>Mammalia</taxon>
        <taxon>Eutheria</taxon>
        <taxon>Euarchontoglires</taxon>
        <taxon>Glires</taxon>
        <taxon>Rodentia</taxon>
        <taxon>Myomorpha</taxon>
        <taxon>Muroidea</taxon>
        <taxon>Muridae</taxon>
        <taxon>Murinae</taxon>
        <taxon>Rattus</taxon>
    </lineage>
</organism>
<evidence type="ECO:0000313" key="2">
    <source>
        <dbReference type="Proteomes" id="UP000234681"/>
    </source>
</evidence>
<reference evidence="1 2" key="1">
    <citation type="submission" date="2005-09" db="EMBL/GenBank/DDBJ databases">
        <authorList>
            <person name="Mural R.J."/>
            <person name="Li P.W."/>
            <person name="Adams M.D."/>
            <person name="Amanatides P.G."/>
            <person name="Baden-Tillson H."/>
            <person name="Barnstead M."/>
            <person name="Chin S.H."/>
            <person name="Dew I."/>
            <person name="Evans C.A."/>
            <person name="Ferriera S."/>
            <person name="Flanigan M."/>
            <person name="Fosler C."/>
            <person name="Glodek A."/>
            <person name="Gu Z."/>
            <person name="Holt R.A."/>
            <person name="Jennings D."/>
            <person name="Kraft C.L."/>
            <person name="Lu F."/>
            <person name="Nguyen T."/>
            <person name="Nusskern D.R."/>
            <person name="Pfannkoch C.M."/>
            <person name="Sitter C."/>
            <person name="Sutton G.G."/>
            <person name="Venter J.C."/>
            <person name="Wang Z."/>
            <person name="Woodage T."/>
            <person name="Zheng X.H."/>
            <person name="Zhong F."/>
        </authorList>
    </citation>
    <scope>NUCLEOTIDE SEQUENCE [LARGE SCALE GENOMIC DNA]</scope>
    <source>
        <strain>BN</strain>
        <strain evidence="2">Sprague-Dawley</strain>
    </source>
</reference>
<protein>
    <submittedName>
        <fullName evidence="1">Adipose differentiation related protein, isoform CRA_e</fullName>
    </submittedName>
</protein>
<dbReference type="EMBL" id="CH473978">
    <property type="protein sequence ID" value="EDM10436.1"/>
    <property type="molecule type" value="Genomic_DNA"/>
</dbReference>
<evidence type="ECO:0000313" key="1">
    <source>
        <dbReference type="EMBL" id="EDM10436.1"/>
    </source>
</evidence>
<proteinExistence type="predicted"/>
<dbReference type="Proteomes" id="UP000234681">
    <property type="component" value="Chromosome 5"/>
</dbReference>
<gene>
    <name evidence="1" type="primary">Adfp</name>
    <name evidence="1" type="ORF">rCG_55240</name>
</gene>
<name>A6J872_RAT</name>
<dbReference type="AlphaFoldDB" id="A6J872"/>